<dbReference type="Pfam" id="PF00309">
    <property type="entry name" value="Sigma54_AID"/>
    <property type="match status" value="1"/>
</dbReference>
<keyword evidence="7" id="KW-0238">DNA-binding</keyword>
<dbReference type="GO" id="GO:0016779">
    <property type="term" value="F:nucleotidyltransferase activity"/>
    <property type="evidence" value="ECO:0007669"/>
    <property type="project" value="UniProtKB-KW"/>
</dbReference>
<dbReference type="PIRSF" id="PIRSF000774">
    <property type="entry name" value="RpoN"/>
    <property type="match status" value="1"/>
</dbReference>
<dbReference type="InterPro" id="IPR000394">
    <property type="entry name" value="RNA_pol_sigma_54"/>
</dbReference>
<dbReference type="Pfam" id="PF04552">
    <property type="entry name" value="Sigma54_DBD"/>
    <property type="match status" value="1"/>
</dbReference>
<evidence type="ECO:0000256" key="1">
    <source>
        <dbReference type="ARBA" id="ARBA00008798"/>
    </source>
</evidence>
<evidence type="ECO:0000256" key="6">
    <source>
        <dbReference type="ARBA" id="ARBA00023082"/>
    </source>
</evidence>
<organism evidence="11 12">
    <name type="scientific">Haliovirga abyssi</name>
    <dbReference type="NCBI Taxonomy" id="2996794"/>
    <lineage>
        <taxon>Bacteria</taxon>
        <taxon>Fusobacteriati</taxon>
        <taxon>Fusobacteriota</taxon>
        <taxon>Fusobacteriia</taxon>
        <taxon>Fusobacteriales</taxon>
        <taxon>Haliovirgaceae</taxon>
        <taxon>Haliovirga</taxon>
    </lineage>
</organism>
<comment type="similarity">
    <text evidence="1">Belongs to the sigma-54 factor family.</text>
</comment>
<reference evidence="11 12" key="1">
    <citation type="submission" date="2022-11" db="EMBL/GenBank/DDBJ databases">
        <title>Haliovirga abyssi gen. nov., sp. nov., a mesophilic fermentative bacterium isolated from the Iheya North hydrothermal field and the proposal of Haliovirgaceae fam. nov.</title>
        <authorList>
            <person name="Miyazaki U."/>
            <person name="Tame A."/>
            <person name="Miyazaki J."/>
            <person name="Takai K."/>
            <person name="Sawayama S."/>
            <person name="Kitajima M."/>
            <person name="Okamoto A."/>
            <person name="Nakagawa S."/>
        </authorList>
    </citation>
    <scope>NUCLEOTIDE SEQUENCE [LARGE SCALE GENOMIC DNA]</scope>
    <source>
        <strain evidence="11 12">IC12</strain>
    </source>
</reference>
<dbReference type="GO" id="GO:0000428">
    <property type="term" value="C:DNA-directed RNA polymerase complex"/>
    <property type="evidence" value="ECO:0007669"/>
    <property type="project" value="UniProtKB-KW"/>
</dbReference>
<dbReference type="RefSeq" id="WP_307904820.1">
    <property type="nucleotide sequence ID" value="NZ_AP027059.1"/>
</dbReference>
<sequence>MKLLQTQKLEQKLMMTQDMRLSLEILQMSVLEIEELISNEEQENPLIEVENVEELDIDAENSDNEFEIEELYRDDDKYEEIKHSNERDKINIIEKTYSLEETVMDKYYSEIQSISNEEIKKNGYYILENLDDKGYYRSKINDEIDVIRKKIMHIDDFGIGAKNFEEFLIFQIENDFKFENSELLKEMIERNFQEIFRKKYKELKKIYNIEDLILEKIYKELEKYRPYPTFGLFWNNSNENIIIPEVVVEKENGVYEVYLKDKMFPDIKLNNEYYKELSKDKSAIQFLKEKAMKVRNLKRSIEQRNFTLYRVSKAIVDNQEIFFEKGMKYLKPMTLSEIGNELNLHESTISRVVNNKYMSTPRGVFELKFFFSGKVKTENREDVSIIGVQERIKEILEFEDKKKPFNDGEISQVLSQEGINVSSRTVKNYRENLGILPGYLRKGL</sequence>
<dbReference type="Pfam" id="PF04963">
    <property type="entry name" value="Sigma54_CBD"/>
    <property type="match status" value="1"/>
</dbReference>
<dbReference type="InterPro" id="IPR007634">
    <property type="entry name" value="RNA_pol_sigma_54_DNA-bd"/>
</dbReference>
<evidence type="ECO:0000259" key="9">
    <source>
        <dbReference type="Pfam" id="PF04552"/>
    </source>
</evidence>
<keyword evidence="6" id="KW-0731">Sigma factor</keyword>
<dbReference type="NCBIfam" id="TIGR02395">
    <property type="entry name" value="rpoN_sigma"/>
    <property type="match status" value="1"/>
</dbReference>
<dbReference type="Gene3D" id="1.10.10.60">
    <property type="entry name" value="Homeodomain-like"/>
    <property type="match status" value="1"/>
</dbReference>
<feature type="domain" description="RNA polymerase sigma factor 54 core-binding" evidence="10">
    <location>
        <begin position="93"/>
        <end position="273"/>
    </location>
</feature>
<evidence type="ECO:0000313" key="12">
    <source>
        <dbReference type="Proteomes" id="UP001321582"/>
    </source>
</evidence>
<dbReference type="PANTHER" id="PTHR32248">
    <property type="entry name" value="RNA POLYMERASE SIGMA-54 FACTOR"/>
    <property type="match status" value="1"/>
</dbReference>
<keyword evidence="5" id="KW-0805">Transcription regulation</keyword>
<name>A0AAU9D1N2_9FUSO</name>
<evidence type="ECO:0000256" key="7">
    <source>
        <dbReference type="ARBA" id="ARBA00023125"/>
    </source>
</evidence>
<dbReference type="GO" id="GO:0001216">
    <property type="term" value="F:DNA-binding transcription activator activity"/>
    <property type="evidence" value="ECO:0007669"/>
    <property type="project" value="InterPro"/>
</dbReference>
<dbReference type="AlphaFoldDB" id="A0AAU9D1N2"/>
<proteinExistence type="inferred from homology"/>
<evidence type="ECO:0000256" key="4">
    <source>
        <dbReference type="ARBA" id="ARBA00022695"/>
    </source>
</evidence>
<evidence type="ECO:0000256" key="5">
    <source>
        <dbReference type="ARBA" id="ARBA00023015"/>
    </source>
</evidence>
<dbReference type="GO" id="GO:0003677">
    <property type="term" value="F:DNA binding"/>
    <property type="evidence" value="ECO:0007669"/>
    <property type="project" value="UniProtKB-KW"/>
</dbReference>
<dbReference type="PROSITE" id="PS50044">
    <property type="entry name" value="SIGMA54_3"/>
    <property type="match status" value="1"/>
</dbReference>
<protein>
    <submittedName>
        <fullName evidence="11">RNA polymerase sigma-54 factor</fullName>
    </submittedName>
</protein>
<evidence type="ECO:0000313" key="11">
    <source>
        <dbReference type="EMBL" id="BDU49879.1"/>
    </source>
</evidence>
<keyword evidence="8" id="KW-0804">Transcription</keyword>
<dbReference type="PANTHER" id="PTHR32248:SF4">
    <property type="entry name" value="RNA POLYMERASE SIGMA-54 FACTOR"/>
    <property type="match status" value="1"/>
</dbReference>
<keyword evidence="2" id="KW-0240">DNA-directed RNA polymerase</keyword>
<evidence type="ECO:0000256" key="2">
    <source>
        <dbReference type="ARBA" id="ARBA00022478"/>
    </source>
</evidence>
<keyword evidence="3" id="KW-0808">Transferase</keyword>
<dbReference type="EMBL" id="AP027059">
    <property type="protein sequence ID" value="BDU49879.1"/>
    <property type="molecule type" value="Genomic_DNA"/>
</dbReference>
<evidence type="ECO:0000256" key="8">
    <source>
        <dbReference type="ARBA" id="ARBA00023163"/>
    </source>
</evidence>
<dbReference type="Proteomes" id="UP001321582">
    <property type="component" value="Chromosome"/>
</dbReference>
<evidence type="ECO:0000259" key="10">
    <source>
        <dbReference type="Pfam" id="PF04963"/>
    </source>
</evidence>
<dbReference type="KEGG" id="haby:HLVA_04480"/>
<keyword evidence="12" id="KW-1185">Reference proteome</keyword>
<evidence type="ECO:0000256" key="3">
    <source>
        <dbReference type="ARBA" id="ARBA00022679"/>
    </source>
</evidence>
<feature type="domain" description="RNA polymerase sigma factor 54 DNA-binding" evidence="9">
    <location>
        <begin position="285"/>
        <end position="442"/>
    </location>
</feature>
<dbReference type="GO" id="GO:0016987">
    <property type="term" value="F:sigma factor activity"/>
    <property type="evidence" value="ECO:0007669"/>
    <property type="project" value="UniProtKB-KW"/>
</dbReference>
<dbReference type="GO" id="GO:0006352">
    <property type="term" value="P:DNA-templated transcription initiation"/>
    <property type="evidence" value="ECO:0007669"/>
    <property type="project" value="InterPro"/>
</dbReference>
<gene>
    <name evidence="11" type="primary">hno</name>
    <name evidence="11" type="ORF">HLVA_04480</name>
</gene>
<dbReference type="PRINTS" id="PR00045">
    <property type="entry name" value="SIGMA54FCT"/>
</dbReference>
<keyword evidence="4" id="KW-0548">Nucleotidyltransferase</keyword>
<dbReference type="InterPro" id="IPR007046">
    <property type="entry name" value="RNA_pol_sigma_54_core-bd"/>
</dbReference>
<accession>A0AAU9D1N2</accession>